<reference evidence="1" key="1">
    <citation type="journal article" date="2015" name="Nature">
        <title>Complex archaea that bridge the gap between prokaryotes and eukaryotes.</title>
        <authorList>
            <person name="Spang A."/>
            <person name="Saw J.H."/>
            <person name="Jorgensen S.L."/>
            <person name="Zaremba-Niedzwiedzka K."/>
            <person name="Martijn J."/>
            <person name="Lind A.E."/>
            <person name="van Eijk R."/>
            <person name="Schleper C."/>
            <person name="Guy L."/>
            <person name="Ettema T.J."/>
        </authorList>
    </citation>
    <scope>NUCLEOTIDE SEQUENCE</scope>
</reference>
<dbReference type="EMBL" id="LAZR01001283">
    <property type="protein sequence ID" value="KKN47296.1"/>
    <property type="molecule type" value="Genomic_DNA"/>
</dbReference>
<sequence length="59" mass="6693">MAKKKDENKSEDAELLEINRTAGALGSRVWELEQRIISQGERIDRLVDAISRARKVKGI</sequence>
<accession>A0A0F9TE53</accession>
<name>A0A0F9TE53_9ZZZZ</name>
<comment type="caution">
    <text evidence="1">The sequence shown here is derived from an EMBL/GenBank/DDBJ whole genome shotgun (WGS) entry which is preliminary data.</text>
</comment>
<gene>
    <name evidence="1" type="ORF">LCGC14_0664010</name>
</gene>
<organism evidence="1">
    <name type="scientific">marine sediment metagenome</name>
    <dbReference type="NCBI Taxonomy" id="412755"/>
    <lineage>
        <taxon>unclassified sequences</taxon>
        <taxon>metagenomes</taxon>
        <taxon>ecological metagenomes</taxon>
    </lineage>
</organism>
<proteinExistence type="predicted"/>
<dbReference type="AlphaFoldDB" id="A0A0F9TE53"/>
<evidence type="ECO:0000313" key="1">
    <source>
        <dbReference type="EMBL" id="KKN47296.1"/>
    </source>
</evidence>
<protein>
    <submittedName>
        <fullName evidence="1">Uncharacterized protein</fullName>
    </submittedName>
</protein>